<dbReference type="InterPro" id="IPR018755">
    <property type="entry name" value="Phage_Mu_Gp48"/>
</dbReference>
<name>A0ABW9GXI4_9FIRM</name>
<keyword evidence="2" id="KW-1185">Reference proteome</keyword>
<sequence>MNWYFIRDIGLLCYLPPVLQDYEELAVLADVEERTLIQALHDVNRLYAGIFIDTADGEALALLERQWGIAPPEDATLEDRRLAVRARMVSMAALYTKRSLYAALAALCGRDGFSLDISHSKYSVSVLIELKSKNQAEAVRGMLHDMLPANMVYQVDIRYNQHATLGRLTHGEMAAYTHDQLRTGFKVRELSLAKG</sequence>
<comment type="caution">
    <text evidence="1">The sequence shown here is derived from an EMBL/GenBank/DDBJ whole genome shotgun (WGS) entry which is preliminary data.</text>
</comment>
<reference evidence="1 2" key="1">
    <citation type="journal article" date="2016" name="Int. J. Syst. Evol. Microbiol.">
        <title>Peptococcus simiae sp. nov., isolated from rhesus macaque faeces and emended description of the genus Peptococcus.</title>
        <authorList>
            <person name="Shkoporov A.N."/>
            <person name="Efimov B.A."/>
            <person name="Kondova I."/>
            <person name="Ouwerling B."/>
            <person name="Chaplin A.V."/>
            <person name="Shcherbakova V.A."/>
            <person name="Langermans J.A.M."/>
        </authorList>
    </citation>
    <scope>NUCLEOTIDE SEQUENCE [LARGE SCALE GENOMIC DNA]</scope>
    <source>
        <strain evidence="1 2">M108</strain>
    </source>
</reference>
<evidence type="ECO:0000313" key="2">
    <source>
        <dbReference type="Proteomes" id="UP001631949"/>
    </source>
</evidence>
<gene>
    <name evidence="1" type="ORF">ACKQTC_03105</name>
</gene>
<proteinExistence type="predicted"/>
<organism evidence="1 2">
    <name type="scientific">Peptococcus simiae</name>
    <dbReference type="NCBI Taxonomy" id="1643805"/>
    <lineage>
        <taxon>Bacteria</taxon>
        <taxon>Bacillati</taxon>
        <taxon>Bacillota</taxon>
        <taxon>Clostridia</taxon>
        <taxon>Eubacteriales</taxon>
        <taxon>Peptococcaceae</taxon>
        <taxon>Peptococcus</taxon>
    </lineage>
</organism>
<dbReference type="RefSeq" id="WP_408976968.1">
    <property type="nucleotide sequence ID" value="NZ_JBJUVG010000003.1"/>
</dbReference>
<evidence type="ECO:0000313" key="1">
    <source>
        <dbReference type="EMBL" id="MFM9413350.1"/>
    </source>
</evidence>
<protein>
    <submittedName>
        <fullName evidence="1">Phage tail protein</fullName>
    </submittedName>
</protein>
<dbReference type="Proteomes" id="UP001631949">
    <property type="component" value="Unassembled WGS sequence"/>
</dbReference>
<accession>A0ABW9GXI4</accession>
<dbReference type="Pfam" id="PF10076">
    <property type="entry name" value="Phage_Mu_Gp48"/>
    <property type="match status" value="1"/>
</dbReference>
<dbReference type="EMBL" id="JBJUVG010000003">
    <property type="protein sequence ID" value="MFM9413350.1"/>
    <property type="molecule type" value="Genomic_DNA"/>
</dbReference>